<evidence type="ECO:0000256" key="5">
    <source>
        <dbReference type="ARBA" id="ARBA00023124"/>
    </source>
</evidence>
<dbReference type="GO" id="GO:0008233">
    <property type="term" value="F:peptidase activity"/>
    <property type="evidence" value="ECO:0007669"/>
    <property type="project" value="UniProtKB-KW"/>
</dbReference>
<feature type="compositionally biased region" description="Basic and acidic residues" evidence="8">
    <location>
        <begin position="391"/>
        <end position="414"/>
    </location>
</feature>
<dbReference type="GO" id="GO:0006508">
    <property type="term" value="P:proteolysis"/>
    <property type="evidence" value="ECO:0007669"/>
    <property type="project" value="UniProtKB-KW"/>
</dbReference>
<reference evidence="9 10" key="1">
    <citation type="submission" date="2024-09" db="EMBL/GenBank/DDBJ databases">
        <title>Chromosome-scale assembly of Riccia sorocarpa.</title>
        <authorList>
            <person name="Paukszto L."/>
        </authorList>
    </citation>
    <scope>NUCLEOTIDE SEQUENCE [LARGE SCALE GENOMIC DNA]</scope>
    <source>
        <strain evidence="9">LP-2024</strain>
        <tissue evidence="9">Aerial parts of the thallus</tissue>
    </source>
</reference>
<keyword evidence="10" id="KW-1185">Reference proteome</keyword>
<keyword evidence="4" id="KW-0378">Hydrolase</keyword>
<evidence type="ECO:0000256" key="3">
    <source>
        <dbReference type="ARBA" id="ARBA00022763"/>
    </source>
</evidence>
<feature type="compositionally biased region" description="Low complexity" evidence="8">
    <location>
        <begin position="58"/>
        <end position="68"/>
    </location>
</feature>
<dbReference type="Pfam" id="PF02586">
    <property type="entry name" value="SRAP"/>
    <property type="match status" value="1"/>
</dbReference>
<evidence type="ECO:0000256" key="1">
    <source>
        <dbReference type="ARBA" id="ARBA00008136"/>
    </source>
</evidence>
<evidence type="ECO:0000256" key="4">
    <source>
        <dbReference type="ARBA" id="ARBA00022801"/>
    </source>
</evidence>
<accession>A0ABD3GF87</accession>
<dbReference type="GO" id="GO:0003677">
    <property type="term" value="F:DNA binding"/>
    <property type="evidence" value="ECO:0007669"/>
    <property type="project" value="UniProtKB-KW"/>
</dbReference>
<organism evidence="9 10">
    <name type="scientific">Riccia sorocarpa</name>
    <dbReference type="NCBI Taxonomy" id="122646"/>
    <lineage>
        <taxon>Eukaryota</taxon>
        <taxon>Viridiplantae</taxon>
        <taxon>Streptophyta</taxon>
        <taxon>Embryophyta</taxon>
        <taxon>Marchantiophyta</taxon>
        <taxon>Marchantiopsida</taxon>
        <taxon>Marchantiidae</taxon>
        <taxon>Marchantiales</taxon>
        <taxon>Ricciaceae</taxon>
        <taxon>Riccia</taxon>
    </lineage>
</organism>
<evidence type="ECO:0000313" key="9">
    <source>
        <dbReference type="EMBL" id="KAL3677848.1"/>
    </source>
</evidence>
<feature type="compositionally biased region" description="Basic and acidic residues" evidence="8">
    <location>
        <begin position="461"/>
        <end position="470"/>
    </location>
</feature>
<evidence type="ECO:0000256" key="2">
    <source>
        <dbReference type="ARBA" id="ARBA00022670"/>
    </source>
</evidence>
<feature type="region of interest" description="Disordered" evidence="8">
    <location>
        <begin position="307"/>
        <end position="337"/>
    </location>
</feature>
<evidence type="ECO:0008006" key="11">
    <source>
        <dbReference type="Google" id="ProtNLM"/>
    </source>
</evidence>
<dbReference type="PANTHER" id="PTHR13604:SF0">
    <property type="entry name" value="ABASIC SITE PROCESSING PROTEIN HMCES"/>
    <property type="match status" value="1"/>
</dbReference>
<evidence type="ECO:0000256" key="8">
    <source>
        <dbReference type="SAM" id="MobiDB-lite"/>
    </source>
</evidence>
<dbReference type="GO" id="GO:0006974">
    <property type="term" value="P:DNA damage response"/>
    <property type="evidence" value="ECO:0007669"/>
    <property type="project" value="UniProtKB-KW"/>
</dbReference>
<dbReference type="InterPro" id="IPR036590">
    <property type="entry name" value="SRAP-like"/>
</dbReference>
<evidence type="ECO:0000313" key="10">
    <source>
        <dbReference type="Proteomes" id="UP001633002"/>
    </source>
</evidence>
<keyword evidence="6" id="KW-0238">DNA-binding</keyword>
<feature type="compositionally biased region" description="Low complexity" evidence="8">
    <location>
        <begin position="376"/>
        <end position="387"/>
    </location>
</feature>
<evidence type="ECO:0000256" key="7">
    <source>
        <dbReference type="ARBA" id="ARBA00023239"/>
    </source>
</evidence>
<dbReference type="PANTHER" id="PTHR13604">
    <property type="entry name" value="DC12-RELATED"/>
    <property type="match status" value="1"/>
</dbReference>
<name>A0ABD3GF87_9MARC</name>
<comment type="similarity">
    <text evidence="1">Belongs to the SOS response-associated peptidase family.</text>
</comment>
<dbReference type="SUPFAM" id="SSF143081">
    <property type="entry name" value="BB1717-like"/>
    <property type="match status" value="1"/>
</dbReference>
<dbReference type="EMBL" id="JBJQOH010000007">
    <property type="protein sequence ID" value="KAL3677848.1"/>
    <property type="molecule type" value="Genomic_DNA"/>
</dbReference>
<protein>
    <recommendedName>
        <fullName evidence="11">Embryonic stem cell-specific 5-hydroxymethylcytosine-binding protein</fullName>
    </recommendedName>
</protein>
<sequence>MCGRARSTLAAETVGRAAGFRNPLRTVDADRYRPSYNAAPGRYMPVVRYTQGGGVTGQDGRQQAAGAATEEEPRQHAGTAAVEVSGQQASGEVSTEAVASRQQASGEVSKEPVVQFMKWGLVPSYTKKNETPDHYMMFNARSESVHIKPTFKRLLKGHRCVVPVEGFYEWKKDGNKRHPYYVHFKDGRPLLFAGLYDSWKNEEGNVLHTFTILTTRNSKALGWLHDRMPVILGDEAAVRSWLDDELTEAKIHALTLPYEAPDLVWHAVTPEMGKPSFDSPECVQEFKPPPAKESAIFQLFGKKKAKENLSQESQEKNQQTETAEDHPSGKCSVAQDVVEDVDIETEEDRKALLAGMEPDQDVTEGLHKQESLEDNSSQYSSSACVSSVTGADRENEPPVRQKHLEEDFVVKEEASQIDSTVTEERHGEKFPGNGRTDDFAVKREAEEEGEEKIRPAPLEEESVKHEPEAKKRQKPISPKGATKIPRRGAEKTSLPDKQKSLHSFFVKK</sequence>
<dbReference type="Proteomes" id="UP001633002">
    <property type="component" value="Unassembled WGS sequence"/>
</dbReference>
<evidence type="ECO:0000256" key="6">
    <source>
        <dbReference type="ARBA" id="ARBA00023125"/>
    </source>
</evidence>
<dbReference type="GO" id="GO:0016829">
    <property type="term" value="F:lyase activity"/>
    <property type="evidence" value="ECO:0007669"/>
    <property type="project" value="UniProtKB-KW"/>
</dbReference>
<feature type="region of interest" description="Disordered" evidence="8">
    <location>
        <begin position="354"/>
        <end position="508"/>
    </location>
</feature>
<dbReference type="InterPro" id="IPR003738">
    <property type="entry name" value="SRAP"/>
</dbReference>
<dbReference type="Gene3D" id="3.90.1680.10">
    <property type="entry name" value="SOS response associated peptidase-like"/>
    <property type="match status" value="2"/>
</dbReference>
<dbReference type="AlphaFoldDB" id="A0ABD3GF87"/>
<keyword evidence="2" id="KW-0645">Protease</keyword>
<gene>
    <name evidence="9" type="ORF">R1sor_020804</name>
</gene>
<proteinExistence type="inferred from homology"/>
<feature type="compositionally biased region" description="Basic and acidic residues" evidence="8">
    <location>
        <begin position="487"/>
        <end position="499"/>
    </location>
</feature>
<feature type="region of interest" description="Disordered" evidence="8">
    <location>
        <begin position="51"/>
        <end position="93"/>
    </location>
</feature>
<keyword evidence="5" id="KW-0190">Covalent protein-DNA linkage</keyword>
<keyword evidence="3" id="KW-0227">DNA damage</keyword>
<feature type="compositionally biased region" description="Basic and acidic residues" evidence="8">
    <location>
        <begin position="422"/>
        <end position="445"/>
    </location>
</feature>
<keyword evidence="7" id="KW-0456">Lyase</keyword>
<comment type="caution">
    <text evidence="9">The sequence shown here is derived from an EMBL/GenBank/DDBJ whole genome shotgun (WGS) entry which is preliminary data.</text>
</comment>